<accession>A0A160FH39</accession>
<protein>
    <recommendedName>
        <fullName evidence="3">RNA polymerase subunit sigma-24</fullName>
    </recommendedName>
</protein>
<organism evidence="1 2">
    <name type="scientific">Paraburkholderia phytofirmans OLGA172</name>
    <dbReference type="NCBI Taxonomy" id="1417228"/>
    <lineage>
        <taxon>Bacteria</taxon>
        <taxon>Pseudomonadati</taxon>
        <taxon>Pseudomonadota</taxon>
        <taxon>Betaproteobacteria</taxon>
        <taxon>Burkholderiales</taxon>
        <taxon>Burkholderiaceae</taxon>
        <taxon>Paraburkholderia</taxon>
    </lineage>
</organism>
<reference evidence="1 2" key="1">
    <citation type="journal article" date="2016" name="Gene">
        <title>PacBio SMRT assembly of a complex multi-replicon genome reveals chlorocatechol degradative operon in a region of genome plasticity.</title>
        <authorList>
            <person name="Ricker N."/>
            <person name="Shen S.Y."/>
            <person name="Goordial J."/>
            <person name="Jin S."/>
            <person name="Fulthorpe R.R."/>
        </authorList>
    </citation>
    <scope>NUCLEOTIDE SEQUENCE [LARGE SCALE GENOMIC DNA]</scope>
    <source>
        <strain evidence="1 2">OLGA172</strain>
    </source>
</reference>
<dbReference type="KEGG" id="buz:AYM40_02940"/>
<dbReference type="Proteomes" id="UP000076852">
    <property type="component" value="Chromosome 1"/>
</dbReference>
<evidence type="ECO:0000313" key="1">
    <source>
        <dbReference type="EMBL" id="ANB71440.1"/>
    </source>
</evidence>
<proteinExistence type="predicted"/>
<dbReference type="AlphaFoldDB" id="A0A160FH39"/>
<dbReference type="STRING" id="1804984.AYM40_02940"/>
<sequence length="65" mass="7305">MPDRNTRRSPQARTIYHGLASARGDLLAKLGRIDEARGEFVRAAAMTRNASERERLLEQARRIGA</sequence>
<keyword evidence="2" id="KW-1185">Reference proteome</keyword>
<dbReference type="EMBL" id="CP014578">
    <property type="protein sequence ID" value="ANB71440.1"/>
    <property type="molecule type" value="Genomic_DNA"/>
</dbReference>
<evidence type="ECO:0000313" key="2">
    <source>
        <dbReference type="Proteomes" id="UP000076852"/>
    </source>
</evidence>
<gene>
    <name evidence="1" type="ORF">AYM40_02940</name>
</gene>
<evidence type="ECO:0008006" key="3">
    <source>
        <dbReference type="Google" id="ProtNLM"/>
    </source>
</evidence>
<name>A0A160FH39_9BURK</name>